<dbReference type="Pfam" id="PF04500">
    <property type="entry name" value="FLYWCH"/>
    <property type="match status" value="1"/>
</dbReference>
<sequence>MNSDTTSIGSRKRVIYNGFKYQLNKVSKGKKYYRCSKFQSFRCRATLISTHEGIIQKGSHKCSKNSVQPSNNDSNHASTEEYIESFLDNHCQSLELFPFQIY</sequence>
<dbReference type="EMBL" id="JWZT01002320">
    <property type="protein sequence ID" value="KII69686.1"/>
    <property type="molecule type" value="Genomic_DNA"/>
</dbReference>
<name>A0A0C2MR36_THEKT</name>
<evidence type="ECO:0000256" key="3">
    <source>
        <dbReference type="ARBA" id="ARBA00022833"/>
    </source>
</evidence>
<keyword evidence="6" id="KW-1185">Reference proteome</keyword>
<dbReference type="Proteomes" id="UP000031668">
    <property type="component" value="Unassembled WGS sequence"/>
</dbReference>
<evidence type="ECO:0000313" key="5">
    <source>
        <dbReference type="EMBL" id="KII69686.1"/>
    </source>
</evidence>
<dbReference type="Gene3D" id="2.20.25.240">
    <property type="match status" value="1"/>
</dbReference>
<dbReference type="InterPro" id="IPR007588">
    <property type="entry name" value="Znf_FLYWCH"/>
</dbReference>
<reference evidence="5 6" key="1">
    <citation type="journal article" date="2014" name="Genome Biol. Evol.">
        <title>The genome of the myxosporean Thelohanellus kitauei shows adaptations to nutrient acquisition within its fish host.</title>
        <authorList>
            <person name="Yang Y."/>
            <person name="Xiong J."/>
            <person name="Zhou Z."/>
            <person name="Huo F."/>
            <person name="Miao W."/>
            <person name="Ran C."/>
            <person name="Liu Y."/>
            <person name="Zhang J."/>
            <person name="Feng J."/>
            <person name="Wang M."/>
            <person name="Wang M."/>
            <person name="Wang L."/>
            <person name="Yao B."/>
        </authorList>
    </citation>
    <scope>NUCLEOTIDE SEQUENCE [LARGE SCALE GENOMIC DNA]</scope>
    <source>
        <strain evidence="5">Wuqing</strain>
    </source>
</reference>
<proteinExistence type="predicted"/>
<evidence type="ECO:0000313" key="6">
    <source>
        <dbReference type="Proteomes" id="UP000031668"/>
    </source>
</evidence>
<evidence type="ECO:0000256" key="2">
    <source>
        <dbReference type="ARBA" id="ARBA00022771"/>
    </source>
</evidence>
<dbReference type="OrthoDB" id="167578at2759"/>
<keyword evidence="1" id="KW-0479">Metal-binding</keyword>
<gene>
    <name evidence="5" type="ORF">RF11_07283</name>
</gene>
<keyword evidence="3" id="KW-0862">Zinc</keyword>
<dbReference type="GO" id="GO:0008270">
    <property type="term" value="F:zinc ion binding"/>
    <property type="evidence" value="ECO:0007669"/>
    <property type="project" value="UniProtKB-KW"/>
</dbReference>
<evidence type="ECO:0000259" key="4">
    <source>
        <dbReference type="Pfam" id="PF04500"/>
    </source>
</evidence>
<organism evidence="5 6">
    <name type="scientific">Thelohanellus kitauei</name>
    <name type="common">Myxosporean</name>
    <dbReference type="NCBI Taxonomy" id="669202"/>
    <lineage>
        <taxon>Eukaryota</taxon>
        <taxon>Metazoa</taxon>
        <taxon>Cnidaria</taxon>
        <taxon>Myxozoa</taxon>
        <taxon>Myxosporea</taxon>
        <taxon>Bivalvulida</taxon>
        <taxon>Platysporina</taxon>
        <taxon>Myxobolidae</taxon>
        <taxon>Thelohanellus</taxon>
    </lineage>
</organism>
<keyword evidence="2" id="KW-0863">Zinc-finger</keyword>
<dbReference type="AlphaFoldDB" id="A0A0C2MR36"/>
<protein>
    <recommendedName>
        <fullName evidence="4">FLYWCH-type domain-containing protein</fullName>
    </recommendedName>
</protein>
<comment type="caution">
    <text evidence="5">The sequence shown here is derived from an EMBL/GenBank/DDBJ whole genome shotgun (WGS) entry which is preliminary data.</text>
</comment>
<accession>A0A0C2MR36</accession>
<feature type="domain" description="FLYWCH-type" evidence="4">
    <location>
        <begin position="7"/>
        <end position="54"/>
    </location>
</feature>
<evidence type="ECO:0000256" key="1">
    <source>
        <dbReference type="ARBA" id="ARBA00022723"/>
    </source>
</evidence>